<evidence type="ECO:0000313" key="11">
    <source>
        <dbReference type="Proteomes" id="UP000002899"/>
    </source>
</evidence>
<reference evidence="10 11" key="1">
    <citation type="journal article" date="2012" name="Nucleic Acids Res.">
        <title>Sequencing of the smallest Apicomplexan genome from the human pathogen Babesia microti.</title>
        <authorList>
            <person name="Cornillot E."/>
            <person name="Hadj-Kaddour K."/>
            <person name="Dassouli A."/>
            <person name="Noel B."/>
            <person name="Ranwez V."/>
            <person name="Vacherie B."/>
            <person name="Augagneur Y."/>
            <person name="Bres V."/>
            <person name="Duclos A."/>
            <person name="Randazzo S."/>
            <person name="Carcy B."/>
            <person name="Debierre-Grockiego F."/>
            <person name="Delbecq S."/>
            <person name="Moubri-Menage K."/>
            <person name="Shams-Eldin H."/>
            <person name="Usmani-Brown S."/>
            <person name="Bringaud F."/>
            <person name="Wincker P."/>
            <person name="Vivares C.P."/>
            <person name="Schwarz R.T."/>
            <person name="Schetters T.P."/>
            <person name="Krause P.J."/>
            <person name="Gorenflot A."/>
            <person name="Berry V."/>
            <person name="Barbe V."/>
            <person name="Ben Mamoun C."/>
        </authorList>
    </citation>
    <scope>NUCLEOTIDE SEQUENCE [LARGE SCALE GENOMIC DNA]</scope>
    <source>
        <strain evidence="10 11">RI</strain>
    </source>
</reference>
<keyword evidence="1 6" id="KW-0547">Nucleotide-binding</keyword>
<dbReference type="InterPro" id="IPR011545">
    <property type="entry name" value="DEAD/DEAH_box_helicase_dom"/>
</dbReference>
<accession>A0A0K3AUW0</accession>
<dbReference type="GO" id="GO:0003724">
    <property type="term" value="F:RNA helicase activity"/>
    <property type="evidence" value="ECO:0007669"/>
    <property type="project" value="UniProtKB-EC"/>
</dbReference>
<dbReference type="EC" id="3.6.4.13" evidence="6"/>
<comment type="similarity">
    <text evidence="6">Belongs to the DEAD box helicase family.</text>
</comment>
<dbReference type="GeneID" id="24425433"/>
<dbReference type="Proteomes" id="UP000002899">
    <property type="component" value="Chromosome III"/>
</dbReference>
<dbReference type="Pfam" id="PF00270">
    <property type="entry name" value="DEAD"/>
    <property type="match status" value="1"/>
</dbReference>
<dbReference type="VEuPathDB" id="PiroplasmaDB:BMR1_03g03930"/>
<evidence type="ECO:0000256" key="3">
    <source>
        <dbReference type="ARBA" id="ARBA00022806"/>
    </source>
</evidence>
<feature type="domain" description="Helicase C-terminal" evidence="9">
    <location>
        <begin position="260"/>
        <end position="415"/>
    </location>
</feature>
<feature type="domain" description="Helicase ATP-binding" evidence="8">
    <location>
        <begin position="46"/>
        <end position="229"/>
    </location>
</feature>
<keyword evidence="4 6" id="KW-0067">ATP-binding</keyword>
<dbReference type="PROSITE" id="PS51192">
    <property type="entry name" value="HELICASE_ATP_BIND_1"/>
    <property type="match status" value="1"/>
</dbReference>
<dbReference type="EMBL" id="LN871598">
    <property type="protein sequence ID" value="CTQ41386.1"/>
    <property type="molecule type" value="Genomic_DNA"/>
</dbReference>
<feature type="region of interest" description="Disordered" evidence="7">
    <location>
        <begin position="560"/>
        <end position="579"/>
    </location>
</feature>
<evidence type="ECO:0000256" key="4">
    <source>
        <dbReference type="ARBA" id="ARBA00022840"/>
    </source>
</evidence>
<dbReference type="GO" id="GO:0003723">
    <property type="term" value="F:RNA binding"/>
    <property type="evidence" value="ECO:0007669"/>
    <property type="project" value="UniProtKB-UniRule"/>
</dbReference>
<evidence type="ECO:0000256" key="1">
    <source>
        <dbReference type="ARBA" id="ARBA00022741"/>
    </source>
</evidence>
<dbReference type="SMART" id="SM01178">
    <property type="entry name" value="DUF4217"/>
    <property type="match status" value="1"/>
</dbReference>
<dbReference type="AlphaFoldDB" id="A0A0K3AUW0"/>
<gene>
    <name evidence="10" type="ORF">BMR1_03g03930</name>
</gene>
<dbReference type="OMA" id="IHEQICE"/>
<dbReference type="Pfam" id="PF13959">
    <property type="entry name" value="CTE_SPB4"/>
    <property type="match status" value="1"/>
</dbReference>
<reference evidence="10 11" key="2">
    <citation type="journal article" date="2013" name="PLoS ONE">
        <title>Whole genome mapping and re-organization of the nuclear and mitochondrial genomes of Babesia microti isolates.</title>
        <authorList>
            <person name="Cornillot E."/>
            <person name="Dassouli A."/>
            <person name="Garg A."/>
            <person name="Pachikara N."/>
            <person name="Randazzo S."/>
            <person name="Depoix D."/>
            <person name="Carcy B."/>
            <person name="Delbecq S."/>
            <person name="Frutos R."/>
            <person name="Silva J.C."/>
            <person name="Sutton R."/>
            <person name="Krause P.J."/>
            <person name="Mamoun C.B."/>
        </authorList>
    </citation>
    <scope>NUCLEOTIDE SEQUENCE [LARGE SCALE GENOMIC DNA]</scope>
    <source>
        <strain evidence="10 11">RI</strain>
    </source>
</reference>
<dbReference type="GO" id="GO:0016887">
    <property type="term" value="F:ATP hydrolysis activity"/>
    <property type="evidence" value="ECO:0007669"/>
    <property type="project" value="RHEA"/>
</dbReference>
<protein>
    <recommendedName>
        <fullName evidence="6">ATP-dependent RNA helicase</fullName>
        <ecNumber evidence="6">3.6.4.13</ecNumber>
    </recommendedName>
</protein>
<keyword evidence="3 6" id="KW-0347">Helicase</keyword>
<comment type="domain">
    <text evidence="6">The Q motif is unique to and characteristic of the DEAD box family of RNA helicases and controls ATP binding and hydrolysis.</text>
</comment>
<dbReference type="Pfam" id="PF00271">
    <property type="entry name" value="Helicase_C"/>
    <property type="match status" value="1"/>
</dbReference>
<evidence type="ECO:0000259" key="9">
    <source>
        <dbReference type="PROSITE" id="PS51194"/>
    </source>
</evidence>
<evidence type="ECO:0000259" key="8">
    <source>
        <dbReference type="PROSITE" id="PS51192"/>
    </source>
</evidence>
<evidence type="ECO:0000256" key="2">
    <source>
        <dbReference type="ARBA" id="ARBA00022801"/>
    </source>
</evidence>
<sequence>MDSTNSDSSILTASSFSDITSLNPRLVTNLQHHGFSKLTKIQSLAIPILVDYKNGLICSPTGSGKTFTFLIPAVNHLLNDTATKKSRKDGTRIIIISPTRELTQQTCEIASKVTQLWPWIVVGSITGGEKKKAEKSSLRKGITLLCSTPGRMLDHLQSTASFVSNKLNCLVLDEVDRLLDMGFESKVKSIYAKLVDNADNKFQKILISATINSEVEQLATFCIGPGESFTPVNIIDKKFQVPKTLQHKYVIAPLRYKFLLLIALLIKCRKAVVFVSNCTAVDYFHNLLSVVTWPNEVLKDKQQQKEILKIKVYKIHGKISPDDRIGFMGDFTRAETGILVATDVASRGLNLHVDLVVQFDPPQQLGEYVHRSGRTARLGSTGIAVLMLLESEQGIIGLLNEKSVYPTQLSIQELYSNLYCTNFLSKYRNPKVTISFFLRHFRRLVSNDKELAILANDAYLCSVKAYRTIVPQLRHVLHFKKLHLGHMAASFNLSHTPSQAFSVKLTNNSTSKCPDSSDINSDIDDAVDSGQVLKRRKHQINNKISGKGINFGKVYTAKQRKGLKRKNNAKIEFKPSKKR</sequence>
<dbReference type="InterPro" id="IPR027417">
    <property type="entry name" value="P-loop_NTPase"/>
</dbReference>
<proteinExistence type="inferred from homology"/>
<dbReference type="OrthoDB" id="422663at2759"/>
<dbReference type="InterPro" id="IPR025313">
    <property type="entry name" value="SPB4-like_CTE"/>
</dbReference>
<keyword evidence="5 6" id="KW-0694">RNA-binding</keyword>
<keyword evidence="2 6" id="KW-0378">Hydrolase</keyword>
<dbReference type="PANTHER" id="PTHR24031">
    <property type="entry name" value="RNA HELICASE"/>
    <property type="match status" value="1"/>
</dbReference>
<feature type="compositionally biased region" description="Basic and acidic residues" evidence="7">
    <location>
        <begin position="569"/>
        <end position="579"/>
    </location>
</feature>
<dbReference type="PROSITE" id="PS51194">
    <property type="entry name" value="HELICASE_CTER"/>
    <property type="match status" value="1"/>
</dbReference>
<comment type="function">
    <text evidence="6">RNA helicase.</text>
</comment>
<name>A0A0K3AUW0_BABMR</name>
<evidence type="ECO:0000256" key="7">
    <source>
        <dbReference type="SAM" id="MobiDB-lite"/>
    </source>
</evidence>
<evidence type="ECO:0000313" key="10">
    <source>
        <dbReference type="EMBL" id="CTQ41386.1"/>
    </source>
</evidence>
<dbReference type="Gene3D" id="3.40.50.300">
    <property type="entry name" value="P-loop containing nucleotide triphosphate hydrolases"/>
    <property type="match status" value="2"/>
</dbReference>
<comment type="catalytic activity">
    <reaction evidence="6">
        <text>ATP + H2O = ADP + phosphate + H(+)</text>
        <dbReference type="Rhea" id="RHEA:13065"/>
        <dbReference type="ChEBI" id="CHEBI:15377"/>
        <dbReference type="ChEBI" id="CHEBI:15378"/>
        <dbReference type="ChEBI" id="CHEBI:30616"/>
        <dbReference type="ChEBI" id="CHEBI:43474"/>
        <dbReference type="ChEBI" id="CHEBI:456216"/>
        <dbReference type="EC" id="3.6.4.13"/>
    </reaction>
</comment>
<evidence type="ECO:0000256" key="5">
    <source>
        <dbReference type="ARBA" id="ARBA00022884"/>
    </source>
</evidence>
<dbReference type="SMART" id="SM00487">
    <property type="entry name" value="DEXDc"/>
    <property type="match status" value="1"/>
</dbReference>
<dbReference type="GO" id="GO:0005524">
    <property type="term" value="F:ATP binding"/>
    <property type="evidence" value="ECO:0007669"/>
    <property type="project" value="UniProtKB-UniRule"/>
</dbReference>
<dbReference type="InterPro" id="IPR001650">
    <property type="entry name" value="Helicase_C-like"/>
</dbReference>
<dbReference type="InterPro" id="IPR014001">
    <property type="entry name" value="Helicase_ATP-bd"/>
</dbReference>
<dbReference type="SMART" id="SM00490">
    <property type="entry name" value="HELICc"/>
    <property type="match status" value="1"/>
</dbReference>
<evidence type="ECO:0000256" key="6">
    <source>
        <dbReference type="RuleBase" id="RU365068"/>
    </source>
</evidence>
<dbReference type="CDD" id="cd18787">
    <property type="entry name" value="SF2_C_DEAD"/>
    <property type="match status" value="1"/>
</dbReference>
<organism evidence="10 11">
    <name type="scientific">Babesia microti (strain RI)</name>
    <dbReference type="NCBI Taxonomy" id="1133968"/>
    <lineage>
        <taxon>Eukaryota</taxon>
        <taxon>Sar</taxon>
        <taxon>Alveolata</taxon>
        <taxon>Apicomplexa</taxon>
        <taxon>Aconoidasida</taxon>
        <taxon>Piroplasmida</taxon>
        <taxon>Babesiidae</taxon>
        <taxon>Babesia</taxon>
    </lineage>
</organism>
<dbReference type="RefSeq" id="XP_012649397.1">
    <property type="nucleotide sequence ID" value="XM_012793943.1"/>
</dbReference>
<dbReference type="KEGG" id="bmic:BMR1_03g03930"/>
<dbReference type="SUPFAM" id="SSF52540">
    <property type="entry name" value="P-loop containing nucleoside triphosphate hydrolases"/>
    <property type="match status" value="2"/>
</dbReference>
<reference evidence="10 11" key="3">
    <citation type="journal article" date="2016" name="Sci. Rep.">
        <title>Genome-wide diversity and gene expression profiling of Babesia microti isolates identify polymorphic genes that mediate host-pathogen interactions.</title>
        <authorList>
            <person name="Silva J.C."/>
            <person name="Cornillot E."/>
            <person name="McCracken C."/>
            <person name="Usmani-Brown S."/>
            <person name="Dwivedi A."/>
            <person name="Ifeonu O.O."/>
            <person name="Crabtree J."/>
            <person name="Gotia H.T."/>
            <person name="Virji A.Z."/>
            <person name="Reynes C."/>
            <person name="Colinge J."/>
            <person name="Kumar V."/>
            <person name="Lawres L."/>
            <person name="Pazzi J.E."/>
            <person name="Pablo J.V."/>
            <person name="Hung C."/>
            <person name="Brancato J."/>
            <person name="Kumari P."/>
            <person name="Orvis J."/>
            <person name="Tretina K."/>
            <person name="Chibucos M."/>
            <person name="Ott S."/>
            <person name="Sadzewicz L."/>
            <person name="Sengamalay N."/>
            <person name="Shetty A.C."/>
            <person name="Su Q."/>
            <person name="Tallon L."/>
            <person name="Fraser C.M."/>
            <person name="Frutos R."/>
            <person name="Molina D.M."/>
            <person name="Krause P.J."/>
            <person name="Ben Mamoun C."/>
        </authorList>
    </citation>
    <scope>NUCLEOTIDE SEQUENCE [LARGE SCALE GENOMIC DNA]</scope>
    <source>
        <strain evidence="10 11">RI</strain>
    </source>
</reference>
<keyword evidence="11" id="KW-1185">Reference proteome</keyword>